<proteinExistence type="predicted"/>
<name>A0A1W6DXC9_9CAUD</name>
<dbReference type="EMBL" id="KY629563">
    <property type="protein sequence ID" value="ARK07551.1"/>
    <property type="molecule type" value="Genomic_DNA"/>
</dbReference>
<accession>A0A1W6DXC9</accession>
<evidence type="ECO:0000313" key="1">
    <source>
        <dbReference type="EMBL" id="ARK07551.1"/>
    </source>
</evidence>
<sequence>MSTTNLSTRCDEILAWRKTGIYEGTELQKLADQIEASGRPIPLSPIRAAEEETIKEVLSLIADITTRRPHFSGITTAEPDLADIVFGYYQPHFGTSKATMMTALYFTELMDPKHG</sequence>
<evidence type="ECO:0000313" key="2">
    <source>
        <dbReference type="Proteomes" id="UP000223906"/>
    </source>
</evidence>
<gene>
    <name evidence="1" type="ORF">LAV_00176</name>
</gene>
<keyword evidence="2" id="KW-1185">Reference proteome</keyword>
<organism evidence="1 2">
    <name type="scientific">Sphingobium phage Lacusarx</name>
    <dbReference type="NCBI Taxonomy" id="1980139"/>
    <lineage>
        <taxon>Viruses</taxon>
        <taxon>Duplodnaviria</taxon>
        <taxon>Heunggongvirae</taxon>
        <taxon>Uroviricota</taxon>
        <taxon>Caudoviricetes</taxon>
        <taxon>Lacusarxvirus</taxon>
        <taxon>Lacusarxvirus lacusarx</taxon>
    </lineage>
</organism>
<reference evidence="1 2" key="1">
    <citation type="submission" date="2017-02" db="EMBL/GenBank/DDBJ databases">
        <title>The first characterized phage against a member of the ecologically important #sphingomonads reveals high dissimilarity against all other known phages.</title>
        <authorList>
            <person name="Nielsen T.K."/>
            <person name="Carstens A.B."/>
            <person name="Kot W."/>
            <person name="Lametsch R."/>
            <person name="Neve H."/>
            <person name="Hansen L.H."/>
        </authorList>
    </citation>
    <scope>NUCLEOTIDE SEQUENCE [LARGE SCALE GENOMIC DNA]</scope>
</reference>
<dbReference type="Proteomes" id="UP000223906">
    <property type="component" value="Segment"/>
</dbReference>
<protein>
    <submittedName>
        <fullName evidence="1">Uncharacterized protein</fullName>
    </submittedName>
</protein>